<dbReference type="STRING" id="34475.A0A4Y9YKR8"/>
<evidence type="ECO:0000313" key="2">
    <source>
        <dbReference type="EMBL" id="TFY62217.1"/>
    </source>
</evidence>
<proteinExistence type="predicted"/>
<protein>
    <recommendedName>
        <fullName evidence="1">DUF6534 domain-containing protein</fullName>
    </recommendedName>
</protein>
<feature type="domain" description="DUF6534" evidence="1">
    <location>
        <begin position="148"/>
        <end position="223"/>
    </location>
</feature>
<sequence>MRASAVLRVGVPDGYVVDEEHVEASVSILDTGTTMADLDVLWGYIVGSHGNPVALFTLTDDTTVLLMHDCEGGIRSFFLLVQCYYMRNVWQFLHERWYRLPLTIVSVLDTGTYFLRLASVYMGNIDRTVPGIFIETKIPASLQTVSASVADIYITTSLTLILRGERTGFKHTENLIRKLTTYAINRGVLTTALQIGQLITYVSLPDTTFVWAIFHFVGVSMHAII</sequence>
<dbReference type="Proteomes" id="UP000298390">
    <property type="component" value="Unassembled WGS sequence"/>
</dbReference>
<gene>
    <name evidence="2" type="ORF">EVJ58_g4004</name>
</gene>
<dbReference type="InterPro" id="IPR045339">
    <property type="entry name" value="DUF6534"/>
</dbReference>
<dbReference type="AlphaFoldDB" id="A0A4Y9YKR8"/>
<dbReference type="Pfam" id="PF20152">
    <property type="entry name" value="DUF6534"/>
    <property type="match status" value="1"/>
</dbReference>
<comment type="caution">
    <text evidence="2">The sequence shown here is derived from an EMBL/GenBank/DDBJ whole genome shotgun (WGS) entry which is preliminary data.</text>
</comment>
<name>A0A4Y9YKR8_9APHY</name>
<accession>A0A4Y9YKR8</accession>
<reference evidence="2 3" key="1">
    <citation type="submission" date="2019-01" db="EMBL/GenBank/DDBJ databases">
        <title>Genome sequencing of the rare red list fungi Fomitopsis rosea.</title>
        <authorList>
            <person name="Buettner E."/>
            <person name="Kellner H."/>
        </authorList>
    </citation>
    <scope>NUCLEOTIDE SEQUENCE [LARGE SCALE GENOMIC DNA]</scope>
    <source>
        <strain evidence="2 3">DSM 105464</strain>
    </source>
</reference>
<evidence type="ECO:0000259" key="1">
    <source>
        <dbReference type="Pfam" id="PF20152"/>
    </source>
</evidence>
<dbReference type="PANTHER" id="PTHR40465">
    <property type="entry name" value="CHROMOSOME 1, WHOLE GENOME SHOTGUN SEQUENCE"/>
    <property type="match status" value="1"/>
</dbReference>
<organism evidence="2 3">
    <name type="scientific">Rhodofomes roseus</name>
    <dbReference type="NCBI Taxonomy" id="34475"/>
    <lineage>
        <taxon>Eukaryota</taxon>
        <taxon>Fungi</taxon>
        <taxon>Dikarya</taxon>
        <taxon>Basidiomycota</taxon>
        <taxon>Agaricomycotina</taxon>
        <taxon>Agaricomycetes</taxon>
        <taxon>Polyporales</taxon>
        <taxon>Rhodofomes</taxon>
    </lineage>
</organism>
<dbReference type="EMBL" id="SEKV01000176">
    <property type="protein sequence ID" value="TFY62217.1"/>
    <property type="molecule type" value="Genomic_DNA"/>
</dbReference>
<evidence type="ECO:0000313" key="3">
    <source>
        <dbReference type="Proteomes" id="UP000298390"/>
    </source>
</evidence>
<dbReference type="PANTHER" id="PTHR40465:SF1">
    <property type="entry name" value="DUF6534 DOMAIN-CONTAINING PROTEIN"/>
    <property type="match status" value="1"/>
</dbReference>